<dbReference type="EMBL" id="JPKZ01002429">
    <property type="protein sequence ID" value="KHN76822.1"/>
    <property type="molecule type" value="Genomic_DNA"/>
</dbReference>
<comment type="caution">
    <text evidence="2">The sequence shown here is derived from an EMBL/GenBank/DDBJ whole genome shotgun (WGS) entry which is preliminary data.</text>
</comment>
<evidence type="ECO:0000256" key="1">
    <source>
        <dbReference type="SAM" id="MobiDB-lite"/>
    </source>
</evidence>
<name>A0A0B2V5U7_TOXCA</name>
<accession>A0A0B2V5U7</accession>
<protein>
    <submittedName>
        <fullName evidence="2">Uncharacterized protein</fullName>
    </submittedName>
</protein>
<keyword evidence="3" id="KW-1185">Reference proteome</keyword>
<proteinExistence type="predicted"/>
<sequence length="77" mass="8178">MKSLANMIGDFTTMHRTPDYKAKSPTMGTKPGFGGRRHSLNLAVGVSSGPLGTSRRGEWTMGHIPTKSGNFKGKSGV</sequence>
<feature type="region of interest" description="Disordered" evidence="1">
    <location>
        <begin position="15"/>
        <end position="77"/>
    </location>
</feature>
<reference evidence="2 3" key="1">
    <citation type="submission" date="2014-11" db="EMBL/GenBank/DDBJ databases">
        <title>Genetic blueprint of the zoonotic pathogen Toxocara canis.</title>
        <authorList>
            <person name="Zhu X.-Q."/>
            <person name="Korhonen P.K."/>
            <person name="Cai H."/>
            <person name="Young N.D."/>
            <person name="Nejsum P."/>
            <person name="von Samson-Himmelstjerna G."/>
            <person name="Boag P.R."/>
            <person name="Tan P."/>
            <person name="Li Q."/>
            <person name="Min J."/>
            <person name="Yang Y."/>
            <person name="Wang X."/>
            <person name="Fang X."/>
            <person name="Hall R.S."/>
            <person name="Hofmann A."/>
            <person name="Sternberg P.W."/>
            <person name="Jex A.R."/>
            <person name="Gasser R.B."/>
        </authorList>
    </citation>
    <scope>NUCLEOTIDE SEQUENCE [LARGE SCALE GENOMIC DNA]</scope>
    <source>
        <strain evidence="2">PN_DK_2014</strain>
    </source>
</reference>
<gene>
    <name evidence="2" type="ORF">Tcan_11236</name>
</gene>
<organism evidence="2 3">
    <name type="scientific">Toxocara canis</name>
    <name type="common">Canine roundworm</name>
    <dbReference type="NCBI Taxonomy" id="6265"/>
    <lineage>
        <taxon>Eukaryota</taxon>
        <taxon>Metazoa</taxon>
        <taxon>Ecdysozoa</taxon>
        <taxon>Nematoda</taxon>
        <taxon>Chromadorea</taxon>
        <taxon>Rhabditida</taxon>
        <taxon>Spirurina</taxon>
        <taxon>Ascaridomorpha</taxon>
        <taxon>Ascaridoidea</taxon>
        <taxon>Toxocaridae</taxon>
        <taxon>Toxocara</taxon>
    </lineage>
</organism>
<dbReference type="AlphaFoldDB" id="A0A0B2V5U7"/>
<evidence type="ECO:0000313" key="3">
    <source>
        <dbReference type="Proteomes" id="UP000031036"/>
    </source>
</evidence>
<evidence type="ECO:0000313" key="2">
    <source>
        <dbReference type="EMBL" id="KHN76822.1"/>
    </source>
</evidence>
<dbReference type="OrthoDB" id="5868596at2759"/>
<dbReference type="Proteomes" id="UP000031036">
    <property type="component" value="Unassembled WGS sequence"/>
</dbReference>